<dbReference type="GeneID" id="16024879"/>
<evidence type="ECO:0000313" key="2">
    <source>
        <dbReference type="EMBL" id="NOL59540.1"/>
    </source>
</evidence>
<dbReference type="RefSeq" id="WP_009886745.1">
    <property type="nucleotide sequence ID" value="NZ_CP015363.1"/>
</dbReference>
<dbReference type="EMBL" id="JABGBP010000043">
    <property type="protein sequence ID" value="NOL59540.1"/>
    <property type="molecule type" value="Genomic_DNA"/>
</dbReference>
<dbReference type="Proteomes" id="UP000192050">
    <property type="component" value="Chromosome"/>
</dbReference>
<dbReference type="EMBL" id="CP015363">
    <property type="protein sequence ID" value="ARD85457.1"/>
    <property type="molecule type" value="Genomic_DNA"/>
</dbReference>
<protein>
    <submittedName>
        <fullName evidence="1">Uncharacterized protein</fullName>
    </submittedName>
</protein>
<evidence type="ECO:0000313" key="1">
    <source>
        <dbReference type="EMBL" id="ARD85457.1"/>
    </source>
</evidence>
<accession>A0A1V0N5R0</accession>
<dbReference type="GeneID" id="31677103"/>
<name>A0A1V0N5R0_9ARCH</name>
<proteinExistence type="predicted"/>
<evidence type="ECO:0000313" key="3">
    <source>
        <dbReference type="Proteomes" id="UP000192050"/>
    </source>
</evidence>
<reference evidence="1 3" key="1">
    <citation type="submission" date="2011-10" db="EMBL/GenBank/DDBJ databases">
        <title>Metabolic and evolutionary patterns in the extreme acidophile Ferroplasma acidiphilum.</title>
        <authorList>
            <person name="Golyshina O.V."/>
            <person name="Kozyavkin S.A."/>
            <person name="Tatusov R.L."/>
            <person name="Slesarev A.I."/>
            <person name="Golyshin P.N."/>
        </authorList>
    </citation>
    <scope>NUCLEOTIDE SEQUENCE [LARGE SCALE GENOMIC DNA]</scope>
    <source>
        <strain evidence="1">Berkeley</strain>
        <strain evidence="3">Y</strain>
    </source>
</reference>
<organism evidence="1 3">
    <name type="scientific">Ferroplasma acidiphilum</name>
    <dbReference type="NCBI Taxonomy" id="74969"/>
    <lineage>
        <taxon>Archaea</taxon>
        <taxon>Methanobacteriati</taxon>
        <taxon>Thermoplasmatota</taxon>
        <taxon>Thermoplasmata</taxon>
        <taxon>Thermoplasmatales</taxon>
        <taxon>Ferroplasmaceae</taxon>
        <taxon>Ferroplasma</taxon>
    </lineage>
</organism>
<keyword evidence="3" id="KW-1185">Reference proteome</keyword>
<dbReference type="KEGG" id="fai:FAD_1613"/>
<reference evidence="2 4" key="2">
    <citation type="submission" date="2020-05" db="EMBL/GenBank/DDBJ databases">
        <authorList>
            <person name="Zhang R."/>
        </authorList>
    </citation>
    <scope>NUCLEOTIDE SEQUENCE [LARGE SCALE GENOMIC DNA]</scope>
    <source>
        <strain evidence="2 4">DSM 28986</strain>
    </source>
</reference>
<dbReference type="OrthoDB" id="56760at2157"/>
<gene>
    <name evidence="1" type="ORF">FAD_1613</name>
    <name evidence="2" type="ORF">HLB00_01650</name>
</gene>
<dbReference type="STRING" id="74969.FAD_1613"/>
<dbReference type="Proteomes" id="UP000546917">
    <property type="component" value="Unassembled WGS sequence"/>
</dbReference>
<dbReference type="AlphaFoldDB" id="A0A1V0N5R0"/>
<evidence type="ECO:0000313" key="4">
    <source>
        <dbReference type="Proteomes" id="UP000546917"/>
    </source>
</evidence>
<sequence>MITKSNSKEAEKAFIDNIKKFFDNPEIILPECTDSCFMCPIKGYAKKIQKMKESSNFGKYHNSADQFLAGVSETYRILESEKAPLMGVIKTNYGSVNYCKRGNTDELIISGVQNYDNDIYRLLAFTNTVKLKKLRVYSTRNYFTATCREKIDIDFITDLLNEENIPFTRAEDRIVIGTTGNKITVSAYDAILDVYEDFDHNIVFTLLKHMLLPDMPFKIQSDFMDFIPDNPDIITEFIHKRLSTKQLLSRLRKDKINYAIKNNYYIINYENYGIDEFLDKLEFDDRLKPFIREKIASKGFVLDSPSQRKVLEYLFPEYKNEIVRLLYDLTDAEIKSLKGNPMEIMENAKLLKSKKSVKSKIMEPWSENSRYLIDLITYYFNYGKSDSINFGRKNMNNDIQKSIYYAFLEAIGSGEGWMFTENQILLGKRIYDYVNDMVNDRNINDQLKKIKGIIG</sequence>